<evidence type="ECO:0000256" key="3">
    <source>
        <dbReference type="ARBA" id="ARBA00006613"/>
    </source>
</evidence>
<organism evidence="13 14">
    <name type="scientific">Blomia tropicalis</name>
    <name type="common">Mite</name>
    <dbReference type="NCBI Taxonomy" id="40697"/>
    <lineage>
        <taxon>Eukaryota</taxon>
        <taxon>Metazoa</taxon>
        <taxon>Ecdysozoa</taxon>
        <taxon>Arthropoda</taxon>
        <taxon>Chelicerata</taxon>
        <taxon>Arachnida</taxon>
        <taxon>Acari</taxon>
        <taxon>Acariformes</taxon>
        <taxon>Sarcoptiformes</taxon>
        <taxon>Astigmata</taxon>
        <taxon>Glycyphagoidea</taxon>
        <taxon>Echimyopodidae</taxon>
        <taxon>Blomia</taxon>
    </lineage>
</organism>
<comment type="subcellular location">
    <subcellularLocation>
        <location evidence="1">Cytoplasmic vesicle membrane</location>
    </subcellularLocation>
    <subcellularLocation>
        <location evidence="9">Endomembrane system</location>
        <topology evidence="9">Peripheral membrane protein</topology>
        <orientation evidence="9">Cytoplasmic side</orientation>
    </subcellularLocation>
    <subcellularLocation>
        <location evidence="2">Golgi apparatus</location>
    </subcellularLocation>
</comment>
<keyword evidence="6 10" id="KW-0333">Golgi apparatus</keyword>
<dbReference type="PANTHER" id="PTHR22780">
    <property type="entry name" value="ADAPTIN, ALPHA/GAMMA/EPSILON"/>
    <property type="match status" value="1"/>
</dbReference>
<evidence type="ECO:0000256" key="11">
    <source>
        <dbReference type="SAM" id="MobiDB-lite"/>
    </source>
</evidence>
<dbReference type="InterPro" id="IPR016024">
    <property type="entry name" value="ARM-type_fold"/>
</dbReference>
<dbReference type="OMA" id="XYAPSKR"/>
<dbReference type="InterPro" id="IPR008153">
    <property type="entry name" value="GAE_dom"/>
</dbReference>
<keyword evidence="14" id="KW-1185">Reference proteome</keyword>
<dbReference type="FunFam" id="1.25.10.10:FF:000030">
    <property type="entry name" value="AP-1 complex subunit gamma"/>
    <property type="match status" value="1"/>
</dbReference>
<evidence type="ECO:0000256" key="1">
    <source>
        <dbReference type="ARBA" id="ARBA00004156"/>
    </source>
</evidence>
<keyword evidence="5 10" id="KW-0653">Protein transport</keyword>
<dbReference type="Pfam" id="PF01602">
    <property type="entry name" value="Adaptin_N"/>
    <property type="match status" value="1"/>
</dbReference>
<dbReference type="Gene3D" id="2.60.40.1230">
    <property type="match status" value="1"/>
</dbReference>
<evidence type="ECO:0000256" key="10">
    <source>
        <dbReference type="PIRNR" id="PIRNR037094"/>
    </source>
</evidence>
<dbReference type="SUPFAM" id="SSF48371">
    <property type="entry name" value="ARM repeat"/>
    <property type="match status" value="1"/>
</dbReference>
<evidence type="ECO:0000256" key="7">
    <source>
        <dbReference type="ARBA" id="ARBA00023136"/>
    </source>
</evidence>
<dbReference type="EMBL" id="JAPWDV010000002">
    <property type="protein sequence ID" value="KAJ6221251.1"/>
    <property type="molecule type" value="Genomic_DNA"/>
</dbReference>
<dbReference type="Pfam" id="PF02883">
    <property type="entry name" value="Alpha_adaptinC2"/>
    <property type="match status" value="1"/>
</dbReference>
<proteinExistence type="inferred from homology"/>
<dbReference type="PIRSF" id="PIRSF037094">
    <property type="entry name" value="AP1_complex_gamma"/>
    <property type="match status" value="1"/>
</dbReference>
<dbReference type="Gene3D" id="1.25.10.10">
    <property type="entry name" value="Leucine-rich Repeat Variant"/>
    <property type="match status" value="1"/>
</dbReference>
<evidence type="ECO:0000256" key="9">
    <source>
        <dbReference type="ARBA" id="ARBA00029433"/>
    </source>
</evidence>
<dbReference type="GO" id="GO:0006886">
    <property type="term" value="P:intracellular protein transport"/>
    <property type="evidence" value="ECO:0007669"/>
    <property type="project" value="UniProtKB-UniRule"/>
</dbReference>
<evidence type="ECO:0000259" key="12">
    <source>
        <dbReference type="PROSITE" id="PS50180"/>
    </source>
</evidence>
<keyword evidence="4 10" id="KW-0813">Transport</keyword>
<feature type="domain" description="GAE" evidence="12">
    <location>
        <begin position="763"/>
        <end position="878"/>
    </location>
</feature>
<dbReference type="GO" id="GO:0030121">
    <property type="term" value="C:AP-1 adaptor complex"/>
    <property type="evidence" value="ECO:0007669"/>
    <property type="project" value="InterPro"/>
</dbReference>
<evidence type="ECO:0000256" key="2">
    <source>
        <dbReference type="ARBA" id="ARBA00004555"/>
    </source>
</evidence>
<dbReference type="InterPro" id="IPR011989">
    <property type="entry name" value="ARM-like"/>
</dbReference>
<dbReference type="InterPro" id="IPR002553">
    <property type="entry name" value="Clathrin/coatomer_adapt-like_N"/>
</dbReference>
<evidence type="ECO:0000256" key="6">
    <source>
        <dbReference type="ARBA" id="ARBA00023034"/>
    </source>
</evidence>
<evidence type="ECO:0000256" key="4">
    <source>
        <dbReference type="ARBA" id="ARBA00022448"/>
    </source>
</evidence>
<gene>
    <name evidence="13" type="ORF">RDWZM_007063</name>
</gene>
<name>A0A9Q0M8F1_BLOTA</name>
<evidence type="ECO:0000313" key="14">
    <source>
        <dbReference type="Proteomes" id="UP001142055"/>
    </source>
</evidence>
<dbReference type="InterPro" id="IPR008152">
    <property type="entry name" value="Clathrin_a/b/g-adaptin_app_Ig"/>
</dbReference>
<dbReference type="InterPro" id="IPR050840">
    <property type="entry name" value="Adaptor_Complx_Large_Subunit"/>
</dbReference>
<feature type="region of interest" description="Disordered" evidence="11">
    <location>
        <begin position="680"/>
        <end position="701"/>
    </location>
</feature>
<sequence length="883" mass="98578">MDNIQSAILSRFTNAVPTPIRLRDLIRQIRAARTAADERAVVQKECAYIRSTFREEDNVWRCRNVAKLLYIHMLGYPAHFGQLECLKLIASNRYTDKRIGYLGAMLLLDERQDVHLLITNSLKNDLNNSQQFVVGLALCCLGAICSSEMSRDLLGEVERLMKSSNSYIKKKAALCAARIIRKLPELTEMFLPVSKSFLSEKNHGCLITGITLITEMCDNNVDALIYFKKFVHNLVRILKNLIMAGYSPEHDVSGVSDPFLQVKILRLLRILGRNDEVTSEIMNDILAQVATNTESSKNVGNAILYETVISIMEIKSESGLRVLGINILGRFLLNTDKNIRFVALTTLLKTVHADYNAVQRHRTTIVECLKDPDVTIRKKAMELCFALINDNNIKTMSKELILFLEKSDTEFRAICSSNLCICAEKYAPDPKWHIDTVIKILNTTGNYVRDDVVGLLIELISSSDSLHDYTVCQLWLQLSGDLVSKQPLVQVSMWTIGEFADLLVQSSRSEAVNGETITPLEIVEKCDEIISSLHITLVTKEYTLNTLTKLSVRFPDQAAHVKEIVDVFGCSHSIELQQRSVEFATLFSRYDQLRPSVLEKMPQMERSERRADGEADNSPEIERPNELSNNGDSSSHLITGQTSSSALLDLLDMSPSHDMNPSLTDTKINPAAANDVLDLLGSLDSDPAPPPPPTQPKATIDQSTKVNHLNNLDSIFGSNSLPPTMNQQSANIIPIANTNGTSLNSMNDILLNGPDPSLKSTENHIPSITAYEKNGLRIEFNFEKSSENPLLTTISLSATNSNPFPFEDFLFKAAVPKSFQLQLLPPSSTNIPENGKGSISQLIKVINPNRTQLRMRLQLAYKQNGQSVLEQADVTNFPKQTWQ</sequence>
<keyword evidence="8 10" id="KW-0968">Cytoplasmic vesicle</keyword>
<evidence type="ECO:0000256" key="5">
    <source>
        <dbReference type="ARBA" id="ARBA00022927"/>
    </source>
</evidence>
<protein>
    <recommendedName>
        <fullName evidence="10">AP-1 complex subunit gamma</fullName>
    </recommendedName>
</protein>
<dbReference type="SMART" id="SM00809">
    <property type="entry name" value="Alpha_adaptinC2"/>
    <property type="match status" value="1"/>
</dbReference>
<dbReference type="GO" id="GO:0016192">
    <property type="term" value="P:vesicle-mediated transport"/>
    <property type="evidence" value="ECO:0007669"/>
    <property type="project" value="InterPro"/>
</dbReference>
<evidence type="ECO:0000313" key="13">
    <source>
        <dbReference type="EMBL" id="KAJ6221251.1"/>
    </source>
</evidence>
<feature type="compositionally biased region" description="Basic and acidic residues" evidence="11">
    <location>
        <begin position="602"/>
        <end position="613"/>
    </location>
</feature>
<accession>A0A9Q0M8F1</accession>
<keyword evidence="7 10" id="KW-0472">Membrane</keyword>
<comment type="similarity">
    <text evidence="3 10">Belongs to the adaptor complexes large subunit family.</text>
</comment>
<comment type="caution">
    <text evidence="13">The sequence shown here is derived from an EMBL/GenBank/DDBJ whole genome shotgun (WGS) entry which is preliminary data.</text>
</comment>
<reference evidence="13" key="1">
    <citation type="submission" date="2022-12" db="EMBL/GenBank/DDBJ databases">
        <title>Genome assemblies of Blomia tropicalis.</title>
        <authorList>
            <person name="Cui Y."/>
        </authorList>
    </citation>
    <scope>NUCLEOTIDE SEQUENCE</scope>
    <source>
        <tissue evidence="13">Adult mites</tissue>
    </source>
</reference>
<dbReference type="PROSITE" id="PS50180">
    <property type="entry name" value="GAE"/>
    <property type="match status" value="1"/>
</dbReference>
<feature type="region of interest" description="Disordered" evidence="11">
    <location>
        <begin position="598"/>
        <end position="639"/>
    </location>
</feature>
<dbReference type="SUPFAM" id="SSF49348">
    <property type="entry name" value="Clathrin adaptor appendage domain"/>
    <property type="match status" value="1"/>
</dbReference>
<dbReference type="Proteomes" id="UP001142055">
    <property type="component" value="Chromosome 2"/>
</dbReference>
<feature type="compositionally biased region" description="Polar residues" evidence="11">
    <location>
        <begin position="626"/>
        <end position="639"/>
    </location>
</feature>
<dbReference type="AlphaFoldDB" id="A0A9Q0M8F1"/>
<evidence type="ECO:0000256" key="8">
    <source>
        <dbReference type="ARBA" id="ARBA00023329"/>
    </source>
</evidence>
<dbReference type="InterPro" id="IPR013041">
    <property type="entry name" value="Clathrin_app_Ig-like_sf"/>
</dbReference>
<dbReference type="InterPro" id="IPR017107">
    <property type="entry name" value="AP1_complex_gsu"/>
</dbReference>